<evidence type="ECO:0000256" key="3">
    <source>
        <dbReference type="ARBA" id="ARBA00022692"/>
    </source>
</evidence>
<keyword evidence="4 6" id="KW-1133">Transmembrane helix</keyword>
<dbReference type="Proteomes" id="UP000320390">
    <property type="component" value="Chromosome"/>
</dbReference>
<evidence type="ECO:0000256" key="1">
    <source>
        <dbReference type="ARBA" id="ARBA00004370"/>
    </source>
</evidence>
<dbReference type="Pfam" id="PF01679">
    <property type="entry name" value="Pmp3"/>
    <property type="match status" value="1"/>
</dbReference>
<protein>
    <submittedName>
        <fullName evidence="7">Proteolipid membrane potential modulator</fullName>
    </submittedName>
</protein>
<dbReference type="GO" id="GO:0016020">
    <property type="term" value="C:membrane"/>
    <property type="evidence" value="ECO:0007669"/>
    <property type="project" value="UniProtKB-SubCell"/>
</dbReference>
<dbReference type="InterPro" id="IPR000612">
    <property type="entry name" value="PMP3"/>
</dbReference>
<dbReference type="PANTHER" id="PTHR21659:SF42">
    <property type="entry name" value="UPF0057 MEMBRANE PROTEIN ZK632.10-RELATED"/>
    <property type="match status" value="1"/>
</dbReference>
<evidence type="ECO:0000256" key="2">
    <source>
        <dbReference type="ARBA" id="ARBA00009530"/>
    </source>
</evidence>
<dbReference type="PANTHER" id="PTHR21659">
    <property type="entry name" value="HYDROPHOBIC PROTEIN RCI2 LOW TEMPERATURE AND SALT RESPONSIVE PROTEIN LTI6 -RELATED"/>
    <property type="match status" value="1"/>
</dbReference>
<evidence type="ECO:0000313" key="8">
    <source>
        <dbReference type="Proteomes" id="UP000320390"/>
    </source>
</evidence>
<dbReference type="OrthoDB" id="9810121at2"/>
<sequence length="58" mass="6481">MALLQLIFCILVPPLGVFLKVGLGKQFWINLILTMIFWLPGAIHALFFVEDRGAVQPA</sequence>
<evidence type="ECO:0000256" key="4">
    <source>
        <dbReference type="ARBA" id="ARBA00022989"/>
    </source>
</evidence>
<comment type="similarity">
    <text evidence="2">Belongs to the UPF0057 (PMP3) family.</text>
</comment>
<accession>A0A518ESZ4</accession>
<evidence type="ECO:0000256" key="5">
    <source>
        <dbReference type="ARBA" id="ARBA00023136"/>
    </source>
</evidence>
<evidence type="ECO:0000256" key="6">
    <source>
        <dbReference type="SAM" id="Phobius"/>
    </source>
</evidence>
<evidence type="ECO:0000313" key="7">
    <source>
        <dbReference type="EMBL" id="QDV07206.1"/>
    </source>
</evidence>
<organism evidence="7 8">
    <name type="scientific">Saltatorellus ferox</name>
    <dbReference type="NCBI Taxonomy" id="2528018"/>
    <lineage>
        <taxon>Bacteria</taxon>
        <taxon>Pseudomonadati</taxon>
        <taxon>Planctomycetota</taxon>
        <taxon>Planctomycetia</taxon>
        <taxon>Planctomycetia incertae sedis</taxon>
        <taxon>Saltatorellus</taxon>
    </lineage>
</organism>
<keyword evidence="8" id="KW-1185">Reference proteome</keyword>
<comment type="subcellular location">
    <subcellularLocation>
        <location evidence="1">Membrane</location>
    </subcellularLocation>
</comment>
<dbReference type="RefSeq" id="WP_145198065.1">
    <property type="nucleotide sequence ID" value="NZ_CP036434.1"/>
</dbReference>
<name>A0A518ESZ4_9BACT</name>
<dbReference type="EMBL" id="CP036434">
    <property type="protein sequence ID" value="QDV07206.1"/>
    <property type="molecule type" value="Genomic_DNA"/>
</dbReference>
<feature type="transmembrane region" description="Helical" evidence="6">
    <location>
        <begin position="28"/>
        <end position="49"/>
    </location>
</feature>
<keyword evidence="3 6" id="KW-0812">Transmembrane</keyword>
<proteinExistence type="inferred from homology"/>
<dbReference type="PROSITE" id="PS01309">
    <property type="entry name" value="UPF0057"/>
    <property type="match status" value="1"/>
</dbReference>
<reference evidence="7 8" key="1">
    <citation type="submission" date="2019-02" db="EMBL/GenBank/DDBJ databases">
        <title>Deep-cultivation of Planctomycetes and their phenomic and genomic characterization uncovers novel biology.</title>
        <authorList>
            <person name="Wiegand S."/>
            <person name="Jogler M."/>
            <person name="Boedeker C."/>
            <person name="Pinto D."/>
            <person name="Vollmers J."/>
            <person name="Rivas-Marin E."/>
            <person name="Kohn T."/>
            <person name="Peeters S.H."/>
            <person name="Heuer A."/>
            <person name="Rast P."/>
            <person name="Oberbeckmann S."/>
            <person name="Bunk B."/>
            <person name="Jeske O."/>
            <person name="Meyerdierks A."/>
            <person name="Storesund J.E."/>
            <person name="Kallscheuer N."/>
            <person name="Luecker S."/>
            <person name="Lage O.M."/>
            <person name="Pohl T."/>
            <person name="Merkel B.J."/>
            <person name="Hornburger P."/>
            <person name="Mueller R.-W."/>
            <person name="Bruemmer F."/>
            <person name="Labrenz M."/>
            <person name="Spormann A.M."/>
            <person name="Op den Camp H."/>
            <person name="Overmann J."/>
            <person name="Amann R."/>
            <person name="Jetten M.S.M."/>
            <person name="Mascher T."/>
            <person name="Medema M.H."/>
            <person name="Devos D.P."/>
            <person name="Kaster A.-K."/>
            <person name="Ovreas L."/>
            <person name="Rohde M."/>
            <person name="Galperin M.Y."/>
            <person name="Jogler C."/>
        </authorList>
    </citation>
    <scope>NUCLEOTIDE SEQUENCE [LARGE SCALE GENOMIC DNA]</scope>
    <source>
        <strain evidence="7 8">Poly30</strain>
    </source>
</reference>
<keyword evidence="5 6" id="KW-0472">Membrane</keyword>
<gene>
    <name evidence="7" type="ORF">Poly30_27250</name>
</gene>
<dbReference type="AlphaFoldDB" id="A0A518ESZ4"/>